<dbReference type="InterPro" id="IPR020287">
    <property type="entry name" value="Tail_sheath_C"/>
</dbReference>
<gene>
    <name evidence="3" type="ORF">HNP52_003122</name>
</gene>
<dbReference type="PANTHER" id="PTHR35861:SF1">
    <property type="entry name" value="PHAGE TAIL SHEATH PROTEIN"/>
    <property type="match status" value="1"/>
</dbReference>
<dbReference type="Proteomes" id="UP000575241">
    <property type="component" value="Unassembled WGS sequence"/>
</dbReference>
<comment type="similarity">
    <text evidence="1">Belongs to the myoviridae tail sheath protein family.</text>
</comment>
<evidence type="ECO:0000259" key="2">
    <source>
        <dbReference type="Pfam" id="PF17482"/>
    </source>
</evidence>
<name>A0A7W7K426_9SPHN</name>
<dbReference type="PANTHER" id="PTHR35861">
    <property type="match status" value="1"/>
</dbReference>
<accession>A0A7W7K426</accession>
<evidence type="ECO:0000256" key="1">
    <source>
        <dbReference type="ARBA" id="ARBA00008005"/>
    </source>
</evidence>
<dbReference type="Gene3D" id="3.40.50.11780">
    <property type="match status" value="1"/>
</dbReference>
<dbReference type="EMBL" id="JACHLN010000003">
    <property type="protein sequence ID" value="MBB4840030.1"/>
    <property type="molecule type" value="Genomic_DNA"/>
</dbReference>
<reference evidence="3 4" key="1">
    <citation type="submission" date="2020-08" db="EMBL/GenBank/DDBJ databases">
        <title>Functional genomics of gut bacteria from endangered species of beetles.</title>
        <authorList>
            <person name="Carlos-Shanley C."/>
        </authorList>
    </citation>
    <scope>NUCLEOTIDE SEQUENCE [LARGE SCALE GENOMIC DNA]</scope>
    <source>
        <strain evidence="3 4">S00224</strain>
    </source>
</reference>
<evidence type="ECO:0000313" key="3">
    <source>
        <dbReference type="EMBL" id="MBB4840030.1"/>
    </source>
</evidence>
<protein>
    <submittedName>
        <fullName evidence="3">Phage tail sheath protein FI</fullName>
    </submittedName>
</protein>
<keyword evidence="4" id="KW-1185">Reference proteome</keyword>
<sequence>MTERSYKTPGVYVEEIPSPVPEVQGVTTAMPAFIGFTEFAAFGAYGEAVRISSAQEFAFRFGGMPPAGATFQLAAQIGLFFANGGTACQVISAGSYWEGQAPETAPEATGDWRLAAPVADALLAALAVAGEVAEITMLVVPEACLLSTPDHARLIQAMLRQAGTLRNRMAILDLPGCIQAADLPALRQARADLGAALAPVAEFASYGAAYAPALKLQYPGGPGADLVTPPSGAVAGVWARSDLAKGVWVPPAGVQFEVVADPQSGGVADLAFRMGGDEQGDFNAPLDGVAVDILRFIPGYNLVVWGARTLDGNSDDWRYLAVRRACIYVEQSIDRAMQAFAFEPNNSSTWGRVKAMVENFLVTLWQAGALQGAKPSDAYFVLVGLGTTMTAQDVAEGRLRLEIGVAIARPAEFILLGIEQEMQTA</sequence>
<evidence type="ECO:0000313" key="4">
    <source>
        <dbReference type="Proteomes" id="UP000575241"/>
    </source>
</evidence>
<dbReference type="RefSeq" id="WP_184168540.1">
    <property type="nucleotide sequence ID" value="NZ_JACHLN010000003.1"/>
</dbReference>
<proteinExistence type="inferred from homology"/>
<dbReference type="Pfam" id="PF17482">
    <property type="entry name" value="Phage_sheath_1C"/>
    <property type="match status" value="1"/>
</dbReference>
<dbReference type="InterPro" id="IPR052042">
    <property type="entry name" value="Tail_sheath_structural"/>
</dbReference>
<comment type="caution">
    <text evidence="3">The sequence shown here is derived from an EMBL/GenBank/DDBJ whole genome shotgun (WGS) entry which is preliminary data.</text>
</comment>
<organism evidence="3 4">
    <name type="scientific">Sphingomonas kyeonggiensis</name>
    <dbReference type="NCBI Taxonomy" id="1268553"/>
    <lineage>
        <taxon>Bacteria</taxon>
        <taxon>Pseudomonadati</taxon>
        <taxon>Pseudomonadota</taxon>
        <taxon>Alphaproteobacteria</taxon>
        <taxon>Sphingomonadales</taxon>
        <taxon>Sphingomonadaceae</taxon>
        <taxon>Sphingomonas</taxon>
    </lineage>
</organism>
<dbReference type="AlphaFoldDB" id="A0A7W7K426"/>
<feature type="domain" description="Tail sheath protein C-terminal" evidence="2">
    <location>
        <begin position="314"/>
        <end position="419"/>
    </location>
</feature>